<feature type="transmembrane region" description="Helical" evidence="1">
    <location>
        <begin position="12"/>
        <end position="32"/>
    </location>
</feature>
<gene>
    <name evidence="2" type="ORF">ACFSSA_02360</name>
</gene>
<evidence type="ECO:0000313" key="2">
    <source>
        <dbReference type="EMBL" id="MFD2255506.1"/>
    </source>
</evidence>
<sequence>MEKNDSVSDSFSTIFLVLVNLLPIVGVLFWGWNIFEIVSLYWFENVVLGGINILKMLVASPIDAEDKAFKTVPDNMPEYLRNPAAVSKVHHGIKLFLIPFFTFHYGMFCFVHGLFVFSLLGEKNNGFGSGGLFNGTSRMVEEIFDTGGKWFVLGIVLSHLIAYFHNFIGKGEYRKTSAPELMIAPYGRIVVLHIAILFGAFVITALGGPVYLLILLILGKTALDTKLPQKAHFTLTKSESKA</sequence>
<protein>
    <submittedName>
        <fullName evidence="2">DUF6498-containing protein</fullName>
    </submittedName>
</protein>
<dbReference type="Proteomes" id="UP001597375">
    <property type="component" value="Unassembled WGS sequence"/>
</dbReference>
<feature type="transmembrane region" description="Helical" evidence="1">
    <location>
        <begin position="189"/>
        <end position="218"/>
    </location>
</feature>
<feature type="transmembrane region" description="Helical" evidence="1">
    <location>
        <begin position="150"/>
        <end position="168"/>
    </location>
</feature>
<feature type="transmembrane region" description="Helical" evidence="1">
    <location>
        <begin position="95"/>
        <end position="120"/>
    </location>
</feature>
<name>A0ABW5D489_9BACT</name>
<evidence type="ECO:0000313" key="3">
    <source>
        <dbReference type="Proteomes" id="UP001597375"/>
    </source>
</evidence>
<keyword evidence="1" id="KW-0812">Transmembrane</keyword>
<reference evidence="3" key="1">
    <citation type="journal article" date="2019" name="Int. J. Syst. Evol. Microbiol.">
        <title>The Global Catalogue of Microorganisms (GCM) 10K type strain sequencing project: providing services to taxonomists for standard genome sequencing and annotation.</title>
        <authorList>
            <consortium name="The Broad Institute Genomics Platform"/>
            <consortium name="The Broad Institute Genome Sequencing Center for Infectious Disease"/>
            <person name="Wu L."/>
            <person name="Ma J."/>
        </authorList>
    </citation>
    <scope>NUCLEOTIDE SEQUENCE [LARGE SCALE GENOMIC DNA]</scope>
    <source>
        <strain evidence="3">CGMCC 4.7106</strain>
    </source>
</reference>
<dbReference type="RefSeq" id="WP_386818164.1">
    <property type="nucleotide sequence ID" value="NZ_JBHUIT010000002.1"/>
</dbReference>
<keyword evidence="1" id="KW-1133">Transmembrane helix</keyword>
<dbReference type="InterPro" id="IPR045466">
    <property type="entry name" value="DUF6498"/>
</dbReference>
<keyword evidence="3" id="KW-1185">Reference proteome</keyword>
<keyword evidence="1" id="KW-0472">Membrane</keyword>
<dbReference type="EMBL" id="JBHUIT010000002">
    <property type="protein sequence ID" value="MFD2255506.1"/>
    <property type="molecule type" value="Genomic_DNA"/>
</dbReference>
<organism evidence="2 3">
    <name type="scientific">Luteolibacter algae</name>
    <dbReference type="NCBI Taxonomy" id="454151"/>
    <lineage>
        <taxon>Bacteria</taxon>
        <taxon>Pseudomonadati</taxon>
        <taxon>Verrucomicrobiota</taxon>
        <taxon>Verrucomicrobiia</taxon>
        <taxon>Verrucomicrobiales</taxon>
        <taxon>Verrucomicrobiaceae</taxon>
        <taxon>Luteolibacter</taxon>
    </lineage>
</organism>
<dbReference type="Pfam" id="PF20108">
    <property type="entry name" value="DUF6498"/>
    <property type="match status" value="1"/>
</dbReference>
<accession>A0ABW5D489</accession>
<comment type="caution">
    <text evidence="2">The sequence shown here is derived from an EMBL/GenBank/DDBJ whole genome shotgun (WGS) entry which is preliminary data.</text>
</comment>
<evidence type="ECO:0000256" key="1">
    <source>
        <dbReference type="SAM" id="Phobius"/>
    </source>
</evidence>
<proteinExistence type="predicted"/>